<evidence type="ECO:0000313" key="1">
    <source>
        <dbReference type="EMBL" id="GBP58471.1"/>
    </source>
</evidence>
<evidence type="ECO:0000313" key="2">
    <source>
        <dbReference type="Proteomes" id="UP000299102"/>
    </source>
</evidence>
<proteinExistence type="predicted"/>
<name>A0A4C1X425_EUMVA</name>
<keyword evidence="2" id="KW-1185">Reference proteome</keyword>
<reference evidence="1 2" key="1">
    <citation type="journal article" date="2019" name="Commun. Biol.">
        <title>The bagworm genome reveals a unique fibroin gene that provides high tensile strength.</title>
        <authorList>
            <person name="Kono N."/>
            <person name="Nakamura H."/>
            <person name="Ohtoshi R."/>
            <person name="Tomita M."/>
            <person name="Numata K."/>
            <person name="Arakawa K."/>
        </authorList>
    </citation>
    <scope>NUCLEOTIDE SEQUENCE [LARGE SCALE GENOMIC DNA]</scope>
</reference>
<dbReference type="AlphaFoldDB" id="A0A4C1X425"/>
<protein>
    <submittedName>
        <fullName evidence="1">Uncharacterized protein</fullName>
    </submittedName>
</protein>
<organism evidence="1 2">
    <name type="scientific">Eumeta variegata</name>
    <name type="common">Bagworm moth</name>
    <name type="synonym">Eumeta japonica</name>
    <dbReference type="NCBI Taxonomy" id="151549"/>
    <lineage>
        <taxon>Eukaryota</taxon>
        <taxon>Metazoa</taxon>
        <taxon>Ecdysozoa</taxon>
        <taxon>Arthropoda</taxon>
        <taxon>Hexapoda</taxon>
        <taxon>Insecta</taxon>
        <taxon>Pterygota</taxon>
        <taxon>Neoptera</taxon>
        <taxon>Endopterygota</taxon>
        <taxon>Lepidoptera</taxon>
        <taxon>Glossata</taxon>
        <taxon>Ditrysia</taxon>
        <taxon>Tineoidea</taxon>
        <taxon>Psychidae</taxon>
        <taxon>Oiketicinae</taxon>
        <taxon>Eumeta</taxon>
    </lineage>
</organism>
<comment type="caution">
    <text evidence="1">The sequence shown here is derived from an EMBL/GenBank/DDBJ whole genome shotgun (WGS) entry which is preliminary data.</text>
</comment>
<dbReference type="EMBL" id="BGZK01000736">
    <property type="protein sequence ID" value="GBP58471.1"/>
    <property type="molecule type" value="Genomic_DNA"/>
</dbReference>
<accession>A0A4C1X425</accession>
<gene>
    <name evidence="1" type="ORF">EVAR_82448_1</name>
</gene>
<sequence length="249" mass="26217">MDYRGIWRVGGAGEGTTVKHGFPAKIRDAQRNFKRTNSVQVLVTSLGYECPLAAVTIYCMMVAPARYPLKLLSHNGPAKPARQVTAGPYRAASGVIPCGVTGGPDCALVAKNALRGVVGRWIKASVSNQKVSGLIVTKYKLTNEFLTTRNCWRPPPGWTAGLVGSSANAGCTWPKIVCCKNLQNKLMPSSACSMAESGTPSGGARGGFVSAPAAAQKEESDGCVRTWCAGRAADGHVAIWGPSVKREPL</sequence>
<dbReference type="Proteomes" id="UP000299102">
    <property type="component" value="Unassembled WGS sequence"/>
</dbReference>